<feature type="non-terminal residue" evidence="2">
    <location>
        <position position="1"/>
    </location>
</feature>
<dbReference type="AlphaFoldDB" id="A0A699RIE8"/>
<feature type="non-terminal residue" evidence="2">
    <location>
        <position position="147"/>
    </location>
</feature>
<proteinExistence type="predicted"/>
<feature type="compositionally biased region" description="Basic and acidic residues" evidence="1">
    <location>
        <begin position="1"/>
        <end position="11"/>
    </location>
</feature>
<evidence type="ECO:0000313" key="2">
    <source>
        <dbReference type="EMBL" id="GFC83732.1"/>
    </source>
</evidence>
<gene>
    <name evidence="2" type="ORF">Tci_855702</name>
</gene>
<feature type="region of interest" description="Disordered" evidence="1">
    <location>
        <begin position="1"/>
        <end position="42"/>
    </location>
</feature>
<protein>
    <submittedName>
        <fullName evidence="2">Uncharacterized protein</fullName>
    </submittedName>
</protein>
<accession>A0A699RIE8</accession>
<name>A0A699RIE8_TANCI</name>
<sequence>DKDLLKSKDPHTSSSRRGASITLGASGSSKLPPPPPPLSTDIDNNWASALVLTYEPPAENSLLANSGDMTTFLNWYCQKINKTVLTQADFEGQAYEVVKAFYPYVVHLQFQMEERHKMLADQINWADLKDDQGRIDVSRKMLLGGPP</sequence>
<feature type="compositionally biased region" description="Polar residues" evidence="1">
    <location>
        <begin position="12"/>
        <end position="29"/>
    </location>
</feature>
<organism evidence="2">
    <name type="scientific">Tanacetum cinerariifolium</name>
    <name type="common">Dalmatian daisy</name>
    <name type="synonym">Chrysanthemum cinerariifolium</name>
    <dbReference type="NCBI Taxonomy" id="118510"/>
    <lineage>
        <taxon>Eukaryota</taxon>
        <taxon>Viridiplantae</taxon>
        <taxon>Streptophyta</taxon>
        <taxon>Embryophyta</taxon>
        <taxon>Tracheophyta</taxon>
        <taxon>Spermatophyta</taxon>
        <taxon>Magnoliopsida</taxon>
        <taxon>eudicotyledons</taxon>
        <taxon>Gunneridae</taxon>
        <taxon>Pentapetalae</taxon>
        <taxon>asterids</taxon>
        <taxon>campanulids</taxon>
        <taxon>Asterales</taxon>
        <taxon>Asteraceae</taxon>
        <taxon>Asteroideae</taxon>
        <taxon>Anthemideae</taxon>
        <taxon>Anthemidinae</taxon>
        <taxon>Tanacetum</taxon>
    </lineage>
</organism>
<comment type="caution">
    <text evidence="2">The sequence shown here is derived from an EMBL/GenBank/DDBJ whole genome shotgun (WGS) entry which is preliminary data.</text>
</comment>
<reference evidence="2" key="1">
    <citation type="journal article" date="2019" name="Sci. Rep.">
        <title>Draft genome of Tanacetum cinerariifolium, the natural source of mosquito coil.</title>
        <authorList>
            <person name="Yamashiro T."/>
            <person name="Shiraishi A."/>
            <person name="Satake H."/>
            <person name="Nakayama K."/>
        </authorList>
    </citation>
    <scope>NUCLEOTIDE SEQUENCE</scope>
</reference>
<evidence type="ECO:0000256" key="1">
    <source>
        <dbReference type="SAM" id="MobiDB-lite"/>
    </source>
</evidence>
<dbReference type="EMBL" id="BKCJ011090965">
    <property type="protein sequence ID" value="GFC83732.1"/>
    <property type="molecule type" value="Genomic_DNA"/>
</dbReference>